<dbReference type="Pfam" id="PF00078">
    <property type="entry name" value="RVT_1"/>
    <property type="match status" value="1"/>
</dbReference>
<evidence type="ECO:0000313" key="2">
    <source>
        <dbReference type="EMBL" id="SBP30378.1"/>
    </source>
</evidence>
<sequence length="94" mass="10310">AGLPQGCVLSPLLFSVYTNKVPCSSAAMTLYTSADDMALVAHMTDTCALSAYQQEVQRLVQLLAVNSLELKFLKLRNCVVALKDHKAFWLSSLF</sequence>
<feature type="domain" description="Reverse transcriptase" evidence="1">
    <location>
        <begin position="1"/>
        <end position="94"/>
    </location>
</feature>
<name>A0A1A7YJK0_9TELE</name>
<dbReference type="PROSITE" id="PS50878">
    <property type="entry name" value="RT_POL"/>
    <property type="match status" value="1"/>
</dbReference>
<reference evidence="2" key="1">
    <citation type="submission" date="2016-05" db="EMBL/GenBank/DDBJ databases">
        <authorList>
            <person name="Lavstsen T."/>
            <person name="Jespersen J.S."/>
        </authorList>
    </citation>
    <scope>NUCLEOTIDE SEQUENCE</scope>
    <source>
        <tissue evidence="2">Brain</tissue>
    </source>
</reference>
<accession>A0A1A7YJK0</accession>
<feature type="non-terminal residue" evidence="2">
    <location>
        <position position="94"/>
    </location>
</feature>
<proteinExistence type="predicted"/>
<feature type="non-terminal residue" evidence="2">
    <location>
        <position position="1"/>
    </location>
</feature>
<dbReference type="AlphaFoldDB" id="A0A1A7YJK0"/>
<dbReference type="InterPro" id="IPR000477">
    <property type="entry name" value="RT_dom"/>
</dbReference>
<protein>
    <recommendedName>
        <fullName evidence="1">Reverse transcriptase domain-containing protein</fullName>
    </recommendedName>
</protein>
<evidence type="ECO:0000259" key="1">
    <source>
        <dbReference type="PROSITE" id="PS50878"/>
    </source>
</evidence>
<gene>
    <name evidence="2" type="primary">Nfu_g_1_025730</name>
</gene>
<organism evidence="2">
    <name type="scientific">Iconisemion striatum</name>
    <dbReference type="NCBI Taxonomy" id="60296"/>
    <lineage>
        <taxon>Eukaryota</taxon>
        <taxon>Metazoa</taxon>
        <taxon>Chordata</taxon>
        <taxon>Craniata</taxon>
        <taxon>Vertebrata</taxon>
        <taxon>Euteleostomi</taxon>
        <taxon>Actinopterygii</taxon>
        <taxon>Neopterygii</taxon>
        <taxon>Teleostei</taxon>
        <taxon>Neoteleostei</taxon>
        <taxon>Acanthomorphata</taxon>
        <taxon>Ovalentaria</taxon>
        <taxon>Atherinomorphae</taxon>
        <taxon>Cyprinodontiformes</taxon>
        <taxon>Nothobranchiidae</taxon>
        <taxon>Iconisemion</taxon>
    </lineage>
</organism>
<dbReference type="EMBL" id="HADX01008146">
    <property type="protein sequence ID" value="SBP30378.1"/>
    <property type="molecule type" value="Transcribed_RNA"/>
</dbReference>
<reference evidence="2" key="2">
    <citation type="submission" date="2016-06" db="EMBL/GenBank/DDBJ databases">
        <title>The genome of a short-lived fish provides insights into sex chromosome evolution and the genetic control of aging.</title>
        <authorList>
            <person name="Reichwald K."/>
            <person name="Felder M."/>
            <person name="Petzold A."/>
            <person name="Koch P."/>
            <person name="Groth M."/>
            <person name="Platzer M."/>
        </authorList>
    </citation>
    <scope>NUCLEOTIDE SEQUENCE</scope>
    <source>
        <tissue evidence="2">Brain</tissue>
    </source>
</reference>